<keyword evidence="2" id="KW-1185">Reference proteome</keyword>
<comment type="caution">
    <text evidence="1">The sequence shown here is derived from an EMBL/GenBank/DDBJ whole genome shotgun (WGS) entry which is preliminary data.</text>
</comment>
<name>A0A7X0LJD1_9BACT</name>
<sequence>MKSISPPFSPATASLRPLSRERASWRFSVQCPKAEQVMLVTEDEAGISSWAPMNAADDGVGTWHLDIPENSVIGPVRYYTIEAGSVLNCGTAGLSATRVPGYPNADSTLAATA</sequence>
<dbReference type="EMBL" id="JACHGY010000001">
    <property type="protein sequence ID" value="MBB6428476.1"/>
    <property type="molecule type" value="Genomic_DNA"/>
</dbReference>
<gene>
    <name evidence="1" type="ORF">HNQ40_000282</name>
</gene>
<accession>A0A7X0LJD1</accession>
<dbReference type="RefSeq" id="WP_184675651.1">
    <property type="nucleotide sequence ID" value="NZ_JACHGY010000001.1"/>
</dbReference>
<protein>
    <submittedName>
        <fullName evidence="1">1,4-alpha-glucan branching enzyme</fullName>
    </submittedName>
</protein>
<evidence type="ECO:0000313" key="1">
    <source>
        <dbReference type="EMBL" id="MBB6428476.1"/>
    </source>
</evidence>
<organism evidence="1 2">
    <name type="scientific">Algisphaera agarilytica</name>
    <dbReference type="NCBI Taxonomy" id="1385975"/>
    <lineage>
        <taxon>Bacteria</taxon>
        <taxon>Pseudomonadati</taxon>
        <taxon>Planctomycetota</taxon>
        <taxon>Phycisphaerae</taxon>
        <taxon>Phycisphaerales</taxon>
        <taxon>Phycisphaeraceae</taxon>
        <taxon>Algisphaera</taxon>
    </lineage>
</organism>
<dbReference type="Proteomes" id="UP000541810">
    <property type="component" value="Unassembled WGS sequence"/>
</dbReference>
<evidence type="ECO:0000313" key="2">
    <source>
        <dbReference type="Proteomes" id="UP000541810"/>
    </source>
</evidence>
<proteinExistence type="predicted"/>
<dbReference type="AlphaFoldDB" id="A0A7X0LJD1"/>
<reference evidence="1 2" key="1">
    <citation type="submission" date="2020-08" db="EMBL/GenBank/DDBJ databases">
        <title>Genomic Encyclopedia of Type Strains, Phase IV (KMG-IV): sequencing the most valuable type-strain genomes for metagenomic binning, comparative biology and taxonomic classification.</title>
        <authorList>
            <person name="Goeker M."/>
        </authorList>
    </citation>
    <scope>NUCLEOTIDE SEQUENCE [LARGE SCALE GENOMIC DNA]</scope>
    <source>
        <strain evidence="1 2">DSM 103725</strain>
    </source>
</reference>